<protein>
    <submittedName>
        <fullName evidence="4">GroES-like protein</fullName>
    </submittedName>
</protein>
<keyword evidence="5" id="KW-1185">Reference proteome</keyword>
<comment type="similarity">
    <text evidence="1">Belongs to the zinc-containing alcohol dehydrogenase family.</text>
</comment>
<dbReference type="InterPro" id="IPR011032">
    <property type="entry name" value="GroES-like_sf"/>
</dbReference>
<reference evidence="4 5" key="1">
    <citation type="submission" date="2016-04" db="EMBL/GenBank/DDBJ databases">
        <title>A degradative enzymes factory behind the ericoid mycorrhizal symbiosis.</title>
        <authorList>
            <consortium name="DOE Joint Genome Institute"/>
            <person name="Martino E."/>
            <person name="Morin E."/>
            <person name="Grelet G."/>
            <person name="Kuo A."/>
            <person name="Kohler A."/>
            <person name="Daghino S."/>
            <person name="Barry K."/>
            <person name="Choi C."/>
            <person name="Cichocki N."/>
            <person name="Clum A."/>
            <person name="Copeland A."/>
            <person name="Hainaut M."/>
            <person name="Haridas S."/>
            <person name="Labutti K."/>
            <person name="Lindquist E."/>
            <person name="Lipzen A."/>
            <person name="Khouja H.-R."/>
            <person name="Murat C."/>
            <person name="Ohm R."/>
            <person name="Olson A."/>
            <person name="Spatafora J."/>
            <person name="Veneault-Fourrey C."/>
            <person name="Henrissat B."/>
            <person name="Grigoriev I."/>
            <person name="Martin F."/>
            <person name="Perotto S."/>
        </authorList>
    </citation>
    <scope>NUCLEOTIDE SEQUENCE [LARGE SCALE GENOMIC DNA]</scope>
    <source>
        <strain evidence="4 5">F</strain>
    </source>
</reference>
<dbReference type="InterPro" id="IPR047122">
    <property type="entry name" value="Trans-enoyl_RdTase-like"/>
</dbReference>
<gene>
    <name evidence="4" type="ORF">L207DRAFT_558427</name>
</gene>
<dbReference type="SUPFAM" id="SSF50129">
    <property type="entry name" value="GroES-like"/>
    <property type="match status" value="1"/>
</dbReference>
<dbReference type="SMART" id="SM00829">
    <property type="entry name" value="PKS_ER"/>
    <property type="match status" value="1"/>
</dbReference>
<keyword evidence="2" id="KW-0560">Oxidoreductase</keyword>
<dbReference type="InterPro" id="IPR013154">
    <property type="entry name" value="ADH-like_N"/>
</dbReference>
<sequence length="339" mass="35347">MSKTSLQYQVLKQGGPLTKVSVPYPTPGPSEICIRPKAIALNPLDWKRRDYGVMVESWPVVLGIDAAGIVDSVGESVKDVKAGDEVFSLCGLENRKGGFQEVITVPWYFVAKKPASWTFEEAASLPICYLTPAAAIVDGLHVPLPHLDPTGAGTSSLNSILVLGGSSSVGASAIQLLRLALPSTTILTTSSAQHHAHLISLGADKCFERSAQDDTSAIKAATLNGVGVDAILDPVSAAASQPSIFTAFNPTGPKVYSHVLTGQNVVVPEGVKATLVLGRQIFGAKGGMNAFPGLASLIETGKFKLPNKVEIVGTGFEGIEPGLEKNSKGVSGAKYVVSM</sequence>
<dbReference type="CDD" id="cd08249">
    <property type="entry name" value="enoyl_reductase_like"/>
    <property type="match status" value="1"/>
</dbReference>
<dbReference type="STRING" id="1149755.A0A2J6R0V0"/>
<dbReference type="PANTHER" id="PTHR45348:SF2">
    <property type="entry name" value="ZINC-TYPE ALCOHOL DEHYDROGENASE-LIKE PROTEIN C2E1P3.01"/>
    <property type="match status" value="1"/>
</dbReference>
<organism evidence="4 5">
    <name type="scientific">Hyaloscypha variabilis (strain UAMH 11265 / GT02V1 / F)</name>
    <name type="common">Meliniomyces variabilis</name>
    <dbReference type="NCBI Taxonomy" id="1149755"/>
    <lineage>
        <taxon>Eukaryota</taxon>
        <taxon>Fungi</taxon>
        <taxon>Dikarya</taxon>
        <taxon>Ascomycota</taxon>
        <taxon>Pezizomycotina</taxon>
        <taxon>Leotiomycetes</taxon>
        <taxon>Helotiales</taxon>
        <taxon>Hyaloscyphaceae</taxon>
        <taxon>Hyaloscypha</taxon>
        <taxon>Hyaloscypha variabilis</taxon>
    </lineage>
</organism>
<dbReference type="Proteomes" id="UP000235786">
    <property type="component" value="Unassembled WGS sequence"/>
</dbReference>
<dbReference type="SUPFAM" id="SSF51735">
    <property type="entry name" value="NAD(P)-binding Rossmann-fold domains"/>
    <property type="match status" value="1"/>
</dbReference>
<evidence type="ECO:0000313" key="4">
    <source>
        <dbReference type="EMBL" id="PMD32146.1"/>
    </source>
</evidence>
<dbReference type="Gene3D" id="3.40.50.720">
    <property type="entry name" value="NAD(P)-binding Rossmann-like Domain"/>
    <property type="match status" value="1"/>
</dbReference>
<evidence type="ECO:0000256" key="1">
    <source>
        <dbReference type="ARBA" id="ARBA00008072"/>
    </source>
</evidence>
<dbReference type="GO" id="GO:0016651">
    <property type="term" value="F:oxidoreductase activity, acting on NAD(P)H"/>
    <property type="evidence" value="ECO:0007669"/>
    <property type="project" value="InterPro"/>
</dbReference>
<feature type="domain" description="Enoyl reductase (ER)" evidence="3">
    <location>
        <begin position="15"/>
        <end position="305"/>
    </location>
</feature>
<proteinExistence type="inferred from homology"/>
<evidence type="ECO:0000259" key="3">
    <source>
        <dbReference type="SMART" id="SM00829"/>
    </source>
</evidence>
<dbReference type="PANTHER" id="PTHR45348">
    <property type="entry name" value="HYPOTHETICAL OXIDOREDUCTASE (EUROFUNG)"/>
    <property type="match status" value="1"/>
</dbReference>
<dbReference type="InterPro" id="IPR020843">
    <property type="entry name" value="ER"/>
</dbReference>
<dbReference type="EMBL" id="KZ613960">
    <property type="protein sequence ID" value="PMD32146.1"/>
    <property type="molecule type" value="Genomic_DNA"/>
</dbReference>
<dbReference type="Pfam" id="PF08240">
    <property type="entry name" value="ADH_N"/>
    <property type="match status" value="1"/>
</dbReference>
<accession>A0A2J6R0V0</accession>
<dbReference type="Gene3D" id="3.90.180.10">
    <property type="entry name" value="Medium-chain alcohol dehydrogenases, catalytic domain"/>
    <property type="match status" value="1"/>
</dbReference>
<dbReference type="AlphaFoldDB" id="A0A2J6R0V0"/>
<evidence type="ECO:0000313" key="5">
    <source>
        <dbReference type="Proteomes" id="UP000235786"/>
    </source>
</evidence>
<name>A0A2J6R0V0_HYAVF</name>
<dbReference type="InterPro" id="IPR036291">
    <property type="entry name" value="NAD(P)-bd_dom_sf"/>
</dbReference>
<dbReference type="OrthoDB" id="10257049at2759"/>
<evidence type="ECO:0000256" key="2">
    <source>
        <dbReference type="ARBA" id="ARBA00023002"/>
    </source>
</evidence>